<accession>A0A652YLS2</accession>
<proteinExistence type="predicted"/>
<dbReference type="EMBL" id="VNIQ01000006">
    <property type="protein sequence ID" value="TYQ02548.1"/>
    <property type="molecule type" value="Genomic_DNA"/>
</dbReference>
<name>A0A652YLS2_NOCGL</name>
<reference evidence="2" key="1">
    <citation type="submission" date="2019-07" db="EMBL/GenBank/DDBJ databases">
        <title>Genomic Encyclopedia of Type Strains, Phase IV (KMG-IV): sequencing the most valuable type-strain genomes for metagenomic binning, comparative biology and taxonomic classification.</title>
        <authorList>
            <person name="Goeker M."/>
        </authorList>
    </citation>
    <scope>NUCLEOTIDE SEQUENCE</scope>
    <source>
        <strain evidence="2">DSM 44596</strain>
    </source>
</reference>
<sequence>MENLGKEAVYAVMTTRPAEIGSAFDEANQDFVFGEIWSRPGLSRRNRRWVTLTCVGAAVAPRAIDEQVYGALNSGDMTVDEMLEFVLHFAVYNGWPKASHLEGVVRRQWARIEKDRGLERSPIEPASNDTLGLNDWDDRIERGVKEFMDVNLIDAPSPDTPYIHAGILNFVFGHVWQRPGLTRRDRRFITVASVAVNDAVTPLQSHVGSALESGDITKSEMDEVVLQLSAYSGFAKGEALQTTADEAWDRLSLARTAVGGVRHESA</sequence>
<comment type="caution">
    <text evidence="2">The sequence shown here is derived from an EMBL/GenBank/DDBJ whole genome shotgun (WGS) entry which is preliminary data.</text>
</comment>
<dbReference type="GO" id="GO:0051920">
    <property type="term" value="F:peroxiredoxin activity"/>
    <property type="evidence" value="ECO:0007669"/>
    <property type="project" value="InterPro"/>
</dbReference>
<dbReference type="Pfam" id="PF02627">
    <property type="entry name" value="CMD"/>
    <property type="match status" value="2"/>
</dbReference>
<dbReference type="AlphaFoldDB" id="A0A652YLS2"/>
<feature type="domain" description="Carboxymuconolactone decarboxylase-like" evidence="1">
    <location>
        <begin position="165"/>
        <end position="237"/>
    </location>
</feature>
<organism evidence="2">
    <name type="scientific">Nocardia globerula</name>
    <dbReference type="NCBI Taxonomy" id="1818"/>
    <lineage>
        <taxon>Bacteria</taxon>
        <taxon>Bacillati</taxon>
        <taxon>Actinomycetota</taxon>
        <taxon>Actinomycetes</taxon>
        <taxon>Mycobacteriales</taxon>
        <taxon>Nocardiaceae</taxon>
        <taxon>Nocardia</taxon>
    </lineage>
</organism>
<feature type="domain" description="Carboxymuconolactone decarboxylase-like" evidence="1">
    <location>
        <begin position="24"/>
        <end position="104"/>
    </location>
</feature>
<dbReference type="Gene3D" id="1.20.1290.10">
    <property type="entry name" value="AhpD-like"/>
    <property type="match status" value="1"/>
</dbReference>
<dbReference type="InterPro" id="IPR052512">
    <property type="entry name" value="4CMD/NDH-1_regulator"/>
</dbReference>
<dbReference type="InterPro" id="IPR029032">
    <property type="entry name" value="AhpD-like"/>
</dbReference>
<evidence type="ECO:0000259" key="1">
    <source>
        <dbReference type="Pfam" id="PF02627"/>
    </source>
</evidence>
<gene>
    <name evidence="2" type="ORF">FNL38_106368</name>
</gene>
<dbReference type="PANTHER" id="PTHR33570:SF2">
    <property type="entry name" value="CARBOXYMUCONOLACTONE DECARBOXYLASE-LIKE DOMAIN-CONTAINING PROTEIN"/>
    <property type="match status" value="1"/>
</dbReference>
<dbReference type="SUPFAM" id="SSF69118">
    <property type="entry name" value="AhpD-like"/>
    <property type="match status" value="1"/>
</dbReference>
<dbReference type="PANTHER" id="PTHR33570">
    <property type="entry name" value="4-CARBOXYMUCONOLACTONE DECARBOXYLASE FAMILY PROTEIN"/>
    <property type="match status" value="1"/>
</dbReference>
<protein>
    <submittedName>
        <fullName evidence="2">4-carboxymuconolactone decarboxylase</fullName>
    </submittedName>
</protein>
<dbReference type="InterPro" id="IPR003779">
    <property type="entry name" value="CMD-like"/>
</dbReference>
<evidence type="ECO:0000313" key="2">
    <source>
        <dbReference type="EMBL" id="TYQ02548.1"/>
    </source>
</evidence>